<sequence>MYIKHKNINQVVSSTINNLSENDIKNMVEEPTISNQPLFTQKPVCPGYTLPLRMIAYNDMKSKKVI</sequence>
<dbReference type="RefSeq" id="WP_004854969.1">
    <property type="nucleotide sequence ID" value="NZ_BBLI01000002.1"/>
</dbReference>
<name>A0AAW8JKW1_9GAMM</name>
<dbReference type="GeneID" id="84207889"/>
<organism evidence="1 2">
    <name type="scientific">Acinetobacter gerneri</name>
    <dbReference type="NCBI Taxonomy" id="202952"/>
    <lineage>
        <taxon>Bacteria</taxon>
        <taxon>Pseudomonadati</taxon>
        <taxon>Pseudomonadota</taxon>
        <taxon>Gammaproteobacteria</taxon>
        <taxon>Moraxellales</taxon>
        <taxon>Moraxellaceae</taxon>
        <taxon>Acinetobacter</taxon>
    </lineage>
</organism>
<comment type="caution">
    <text evidence="1">The sequence shown here is derived from an EMBL/GenBank/DDBJ whole genome shotgun (WGS) entry which is preliminary data.</text>
</comment>
<proteinExistence type="predicted"/>
<reference evidence="1" key="1">
    <citation type="submission" date="2023-08" db="EMBL/GenBank/DDBJ databases">
        <title>Emergence of clinically-relevant ST2 carbapenem-resistant Acinetobacter baumannii strains in hospital sewages in Zhejiang, East of China.</title>
        <authorList>
            <person name="Kaichao C."/>
            <person name="Zhang R."/>
        </authorList>
    </citation>
    <scope>NUCLEOTIDE SEQUENCE</scope>
    <source>
        <strain evidence="1">M-SY-60</strain>
    </source>
</reference>
<dbReference type="Proteomes" id="UP001243195">
    <property type="component" value="Unassembled WGS sequence"/>
</dbReference>
<evidence type="ECO:0000313" key="1">
    <source>
        <dbReference type="EMBL" id="MDQ9070849.1"/>
    </source>
</evidence>
<evidence type="ECO:0000313" key="2">
    <source>
        <dbReference type="Proteomes" id="UP001243195"/>
    </source>
</evidence>
<protein>
    <submittedName>
        <fullName evidence="1">Uncharacterized protein</fullName>
    </submittedName>
</protein>
<gene>
    <name evidence="1" type="ORF">RFH51_05160</name>
</gene>
<accession>A0AAW8JKW1</accession>
<dbReference type="EMBL" id="JAVIDA010000005">
    <property type="protein sequence ID" value="MDQ9070849.1"/>
    <property type="molecule type" value="Genomic_DNA"/>
</dbReference>
<dbReference type="AlphaFoldDB" id="A0AAW8JKW1"/>